<accession>M5UHJ9</accession>
<dbReference type="AlphaFoldDB" id="M5UHJ9"/>
<name>M5UHJ9_9BACT</name>
<evidence type="ECO:0000313" key="1">
    <source>
        <dbReference type="EMBL" id="EMI55508.1"/>
    </source>
</evidence>
<gene>
    <name evidence="1" type="ORF">RSSM_03072</name>
</gene>
<dbReference type="PATRIC" id="fig|1263870.3.peg.3261"/>
<comment type="caution">
    <text evidence="1">The sequence shown here is derived from an EMBL/GenBank/DDBJ whole genome shotgun (WGS) entry which is preliminary data.</text>
</comment>
<dbReference type="EMBL" id="ANOH01000214">
    <property type="protein sequence ID" value="EMI55508.1"/>
    <property type="molecule type" value="Genomic_DNA"/>
</dbReference>
<proteinExistence type="predicted"/>
<organism evidence="1 2">
    <name type="scientific">Rhodopirellula sallentina SM41</name>
    <dbReference type="NCBI Taxonomy" id="1263870"/>
    <lineage>
        <taxon>Bacteria</taxon>
        <taxon>Pseudomonadati</taxon>
        <taxon>Planctomycetota</taxon>
        <taxon>Planctomycetia</taxon>
        <taxon>Pirellulales</taxon>
        <taxon>Pirellulaceae</taxon>
        <taxon>Rhodopirellula</taxon>
    </lineage>
</organism>
<protein>
    <submittedName>
        <fullName evidence="1">Uncharacterized protein</fullName>
    </submittedName>
</protein>
<dbReference type="Proteomes" id="UP000011885">
    <property type="component" value="Unassembled WGS sequence"/>
</dbReference>
<sequence>MFRESLCCHRGKVLEEKSTDTGEQCLHRKGGSHRTGIAVCGRPSIDMTGCAPSLAELAFLP</sequence>
<keyword evidence="2" id="KW-1185">Reference proteome</keyword>
<reference evidence="1 2" key="1">
    <citation type="journal article" date="2013" name="Mar. Genomics">
        <title>Expression of sulfatases in Rhodopirellula baltica and the diversity of sulfatases in the genus Rhodopirellula.</title>
        <authorList>
            <person name="Wegner C.E."/>
            <person name="Richter-Heitmann T."/>
            <person name="Klindworth A."/>
            <person name="Klockow C."/>
            <person name="Richter M."/>
            <person name="Achstetter T."/>
            <person name="Glockner F.O."/>
            <person name="Harder J."/>
        </authorList>
    </citation>
    <scope>NUCLEOTIDE SEQUENCE [LARGE SCALE GENOMIC DNA]</scope>
    <source>
        <strain evidence="1 2">SM41</strain>
    </source>
</reference>
<evidence type="ECO:0000313" key="2">
    <source>
        <dbReference type="Proteomes" id="UP000011885"/>
    </source>
</evidence>